<comment type="caution">
    <text evidence="2">The sequence shown here is derived from an EMBL/GenBank/DDBJ whole genome shotgun (WGS) entry which is preliminary data.</text>
</comment>
<dbReference type="CDD" id="cd02440">
    <property type="entry name" value="AdoMet_MTases"/>
    <property type="match status" value="1"/>
</dbReference>
<evidence type="ECO:0000259" key="1">
    <source>
        <dbReference type="Pfam" id="PF08241"/>
    </source>
</evidence>
<dbReference type="AlphaFoldDB" id="X1GZ20"/>
<accession>X1GZ20</accession>
<dbReference type="Gene3D" id="3.40.50.150">
    <property type="entry name" value="Vaccinia Virus protein VP39"/>
    <property type="match status" value="1"/>
</dbReference>
<dbReference type="Pfam" id="PF08241">
    <property type="entry name" value="Methyltransf_11"/>
    <property type="match status" value="1"/>
</dbReference>
<feature type="non-terminal residue" evidence="2">
    <location>
        <position position="136"/>
    </location>
</feature>
<dbReference type="PANTHER" id="PTHR43591:SF24">
    <property type="entry name" value="2-METHOXY-6-POLYPRENYL-1,4-BENZOQUINOL METHYLASE, MITOCHONDRIAL"/>
    <property type="match status" value="1"/>
</dbReference>
<gene>
    <name evidence="2" type="ORF">S03H2_48239</name>
</gene>
<sequence>MRACLPSFERENTKRYDNWYESTEGRQADKLEKELFLKLVHPKKGETLLDIGCGTGHFSFWFHNLGLKVTGIDVSLNMLGAALGRLEHKEIKFVRGDAHSLPFQDKSFDLTVMITTLEFLRGPRKAVQEAFRVTRR</sequence>
<feature type="domain" description="Methyltransferase type 11" evidence="1">
    <location>
        <begin position="49"/>
        <end position="135"/>
    </location>
</feature>
<protein>
    <recommendedName>
        <fullName evidence="1">Methyltransferase type 11 domain-containing protein</fullName>
    </recommendedName>
</protein>
<name>X1GZ20_9ZZZZ</name>
<dbReference type="EMBL" id="BARU01030398">
    <property type="protein sequence ID" value="GAH63156.1"/>
    <property type="molecule type" value="Genomic_DNA"/>
</dbReference>
<dbReference type="SUPFAM" id="SSF53335">
    <property type="entry name" value="S-adenosyl-L-methionine-dependent methyltransferases"/>
    <property type="match status" value="1"/>
</dbReference>
<dbReference type="InterPro" id="IPR029063">
    <property type="entry name" value="SAM-dependent_MTases_sf"/>
</dbReference>
<dbReference type="PANTHER" id="PTHR43591">
    <property type="entry name" value="METHYLTRANSFERASE"/>
    <property type="match status" value="1"/>
</dbReference>
<reference evidence="2" key="1">
    <citation type="journal article" date="2014" name="Front. Microbiol.">
        <title>High frequency of phylogenetically diverse reductive dehalogenase-homologous genes in deep subseafloor sedimentary metagenomes.</title>
        <authorList>
            <person name="Kawai M."/>
            <person name="Futagami T."/>
            <person name="Toyoda A."/>
            <person name="Takaki Y."/>
            <person name="Nishi S."/>
            <person name="Hori S."/>
            <person name="Arai W."/>
            <person name="Tsubouchi T."/>
            <person name="Morono Y."/>
            <person name="Uchiyama I."/>
            <person name="Ito T."/>
            <person name="Fujiyama A."/>
            <person name="Inagaki F."/>
            <person name="Takami H."/>
        </authorList>
    </citation>
    <scope>NUCLEOTIDE SEQUENCE</scope>
    <source>
        <strain evidence="2">Expedition CK06-06</strain>
    </source>
</reference>
<dbReference type="InterPro" id="IPR013216">
    <property type="entry name" value="Methyltransf_11"/>
</dbReference>
<dbReference type="GO" id="GO:0008757">
    <property type="term" value="F:S-adenosylmethionine-dependent methyltransferase activity"/>
    <property type="evidence" value="ECO:0007669"/>
    <property type="project" value="InterPro"/>
</dbReference>
<organism evidence="2">
    <name type="scientific">marine sediment metagenome</name>
    <dbReference type="NCBI Taxonomy" id="412755"/>
    <lineage>
        <taxon>unclassified sequences</taxon>
        <taxon>metagenomes</taxon>
        <taxon>ecological metagenomes</taxon>
    </lineage>
</organism>
<evidence type="ECO:0000313" key="2">
    <source>
        <dbReference type="EMBL" id="GAH63156.1"/>
    </source>
</evidence>
<proteinExistence type="predicted"/>